<reference evidence="3" key="1">
    <citation type="journal article" date="2017" name="Nat. Ecol. Evol.">
        <title>Genome expansion and lineage-specific genetic innovations in the forest pathogenic fungi Armillaria.</title>
        <authorList>
            <person name="Sipos G."/>
            <person name="Prasanna A.N."/>
            <person name="Walter M.C."/>
            <person name="O'Connor E."/>
            <person name="Balint B."/>
            <person name="Krizsan K."/>
            <person name="Kiss B."/>
            <person name="Hess J."/>
            <person name="Varga T."/>
            <person name="Slot J."/>
            <person name="Riley R."/>
            <person name="Boka B."/>
            <person name="Rigling D."/>
            <person name="Barry K."/>
            <person name="Lee J."/>
            <person name="Mihaltcheva S."/>
            <person name="LaButti K."/>
            <person name="Lipzen A."/>
            <person name="Waldron R."/>
            <person name="Moloney N.M."/>
            <person name="Sperisen C."/>
            <person name="Kredics L."/>
            <person name="Vagvoelgyi C."/>
            <person name="Patrignani A."/>
            <person name="Fitzpatrick D."/>
            <person name="Nagy I."/>
            <person name="Doyle S."/>
            <person name="Anderson J.B."/>
            <person name="Grigoriev I.V."/>
            <person name="Gueldener U."/>
            <person name="Muensterkoetter M."/>
            <person name="Nagy L.G."/>
        </authorList>
    </citation>
    <scope>NUCLEOTIDE SEQUENCE [LARGE SCALE GENOMIC DNA]</scope>
    <source>
        <strain evidence="3">Ar21-2</strain>
    </source>
</reference>
<feature type="region of interest" description="Disordered" evidence="1">
    <location>
        <begin position="654"/>
        <end position="688"/>
    </location>
</feature>
<keyword evidence="3" id="KW-1185">Reference proteome</keyword>
<evidence type="ECO:0000313" key="2">
    <source>
        <dbReference type="EMBL" id="PBK79424.1"/>
    </source>
</evidence>
<dbReference type="GO" id="GO:0008270">
    <property type="term" value="F:zinc ion binding"/>
    <property type="evidence" value="ECO:0007669"/>
    <property type="project" value="InterPro"/>
</dbReference>
<evidence type="ECO:0000313" key="3">
    <source>
        <dbReference type="Proteomes" id="UP000217790"/>
    </source>
</evidence>
<organism evidence="2 3">
    <name type="scientific">Armillaria gallica</name>
    <name type="common">Bulbous honey fungus</name>
    <name type="synonym">Armillaria bulbosa</name>
    <dbReference type="NCBI Taxonomy" id="47427"/>
    <lineage>
        <taxon>Eukaryota</taxon>
        <taxon>Fungi</taxon>
        <taxon>Dikarya</taxon>
        <taxon>Basidiomycota</taxon>
        <taxon>Agaricomycotina</taxon>
        <taxon>Agaricomycetes</taxon>
        <taxon>Agaricomycetidae</taxon>
        <taxon>Agaricales</taxon>
        <taxon>Marasmiineae</taxon>
        <taxon>Physalacriaceae</taxon>
        <taxon>Armillaria</taxon>
    </lineage>
</organism>
<dbReference type="SUPFAM" id="SSF57701">
    <property type="entry name" value="Zn2/Cys6 DNA-binding domain"/>
    <property type="match status" value="1"/>
</dbReference>
<feature type="compositionally biased region" description="Polar residues" evidence="1">
    <location>
        <begin position="292"/>
        <end position="306"/>
    </location>
</feature>
<dbReference type="GO" id="GO:0000981">
    <property type="term" value="F:DNA-binding transcription factor activity, RNA polymerase II-specific"/>
    <property type="evidence" value="ECO:0007669"/>
    <property type="project" value="InterPro"/>
</dbReference>
<proteinExistence type="predicted"/>
<dbReference type="InterPro" id="IPR001138">
    <property type="entry name" value="Zn2Cys6_DnaBD"/>
</dbReference>
<accession>A0A2H3CDL5</accession>
<feature type="region of interest" description="Disordered" evidence="1">
    <location>
        <begin position="120"/>
        <end position="166"/>
    </location>
</feature>
<feature type="region of interest" description="Disordered" evidence="1">
    <location>
        <begin position="389"/>
        <end position="462"/>
    </location>
</feature>
<dbReference type="EMBL" id="KZ293776">
    <property type="protein sequence ID" value="PBK79424.1"/>
    <property type="molecule type" value="Genomic_DNA"/>
</dbReference>
<dbReference type="CDD" id="cd00067">
    <property type="entry name" value="GAL4"/>
    <property type="match status" value="1"/>
</dbReference>
<dbReference type="Proteomes" id="UP000217790">
    <property type="component" value="Unassembled WGS sequence"/>
</dbReference>
<evidence type="ECO:0000256" key="1">
    <source>
        <dbReference type="SAM" id="MobiDB-lite"/>
    </source>
</evidence>
<dbReference type="AlphaFoldDB" id="A0A2H3CDL5"/>
<dbReference type="STRING" id="47427.A0A2H3CDL5"/>
<feature type="region of interest" description="Disordered" evidence="1">
    <location>
        <begin position="283"/>
        <end position="360"/>
    </location>
</feature>
<protein>
    <submittedName>
        <fullName evidence="2">Uncharacterized protein</fullName>
    </submittedName>
</protein>
<gene>
    <name evidence="2" type="ORF">ARMGADRAFT_1093130</name>
</gene>
<name>A0A2H3CDL5_ARMGA</name>
<dbReference type="OrthoDB" id="3060789at2759"/>
<feature type="compositionally biased region" description="Acidic residues" evidence="1">
    <location>
        <begin position="315"/>
        <end position="326"/>
    </location>
</feature>
<feature type="compositionally biased region" description="Basic and acidic residues" evidence="1">
    <location>
        <begin position="659"/>
        <end position="670"/>
    </location>
</feature>
<dbReference type="InParanoid" id="A0A2H3CDL5"/>
<sequence>MAEPMDPQELAVVAAQDTYNAAAAAIEDLLDDFPNPTWDSTKMDTWLIDAVTHWSTCEENWSMAGIASKEWYKLEYSLIARVPDLPMDKVAFACMEFNELVEQVLDYNLNVVPLPVHRATSKHSKTMSSQPLQDAVAPSSRTTTPVPLPSSAKPTIPMPPPLKPTTLLPQLEKTPAPRKQQSVQLAMAPQKKVTPTPITSQVVQPSVDALLHQAASTQPVDLPKTMPPPGSSGTFQKDWSLPLHHKPGQQFKIGPPKDTMHSEAPTRASSRAFAIDAAAHPNIIRGPDPNLDSLQEGNVLVPSTDSEPLFLPGTDNEEEQAQEDLVETGRVDEEVAGTDGEEGAQSSDEATSPPPTNMACRLCQEPRISFVFNEATGDFVESHPTIFLPRPALPTSQSQAPRRSARSHTSPTNPTAAYFKAIQSSKPDTKKKRKDVKSKGKISEVAMARKRARTEDDASQTVDKPAVKKLKLKGHHVDDVEVVRATPVVRRCGPGLSKPPPVTLGVSRGGFGEKVPLAAKAVENGIKSIGVLKVDQDFSKFMEVDQSYWSKAVTPFVGERYTTACDHCRRLGTQCQKLLTHTVKCVHCHYSKLPCKGSDAVNTFEAAVNAIEANNTAIAVLTQQYLAGLNVIAHTDSIHAQTFQLRGCLAAIEENEDDHDSKDEEYKAPDDVAEGESGPSKKQKHRSG</sequence>
<dbReference type="InterPro" id="IPR036864">
    <property type="entry name" value="Zn2-C6_fun-type_DNA-bd_sf"/>
</dbReference>